<proteinExistence type="predicted"/>
<sequence length="139" mass="15662">MPQQVVITFCKVSAKDFRDFSKSSLVVPHFSNHSYVYILLICLSCNYQCFIFKTHNGEHLQYSMLKSEQFSLYSTSPSSSATLPTASMVTHLILIMQQKTYFSLVARLTASSQKIKHGHGLEIIALNTSPSLKPNITLR</sequence>
<evidence type="ECO:0000313" key="2">
    <source>
        <dbReference type="Proteomes" id="UP001163603"/>
    </source>
</evidence>
<comment type="caution">
    <text evidence="1">The sequence shown here is derived from an EMBL/GenBank/DDBJ whole genome shotgun (WGS) entry which is preliminary data.</text>
</comment>
<reference evidence="2" key="1">
    <citation type="journal article" date="2023" name="G3 (Bethesda)">
        <title>Genome assembly and association tests identify interacting loci associated with vigor, precocity, and sex in interspecific pistachio rootstocks.</title>
        <authorList>
            <person name="Palmer W."/>
            <person name="Jacygrad E."/>
            <person name="Sagayaradj S."/>
            <person name="Cavanaugh K."/>
            <person name="Han R."/>
            <person name="Bertier L."/>
            <person name="Beede B."/>
            <person name="Kafkas S."/>
            <person name="Golino D."/>
            <person name="Preece J."/>
            <person name="Michelmore R."/>
        </authorList>
    </citation>
    <scope>NUCLEOTIDE SEQUENCE [LARGE SCALE GENOMIC DNA]</scope>
</reference>
<dbReference type="Proteomes" id="UP001163603">
    <property type="component" value="Chromosome 4"/>
</dbReference>
<gene>
    <name evidence="1" type="ORF">Pint_18980</name>
</gene>
<dbReference type="EMBL" id="CM047739">
    <property type="protein sequence ID" value="KAJ0041871.1"/>
    <property type="molecule type" value="Genomic_DNA"/>
</dbReference>
<organism evidence="1 2">
    <name type="scientific">Pistacia integerrima</name>
    <dbReference type="NCBI Taxonomy" id="434235"/>
    <lineage>
        <taxon>Eukaryota</taxon>
        <taxon>Viridiplantae</taxon>
        <taxon>Streptophyta</taxon>
        <taxon>Embryophyta</taxon>
        <taxon>Tracheophyta</taxon>
        <taxon>Spermatophyta</taxon>
        <taxon>Magnoliopsida</taxon>
        <taxon>eudicotyledons</taxon>
        <taxon>Gunneridae</taxon>
        <taxon>Pentapetalae</taxon>
        <taxon>rosids</taxon>
        <taxon>malvids</taxon>
        <taxon>Sapindales</taxon>
        <taxon>Anacardiaceae</taxon>
        <taxon>Pistacia</taxon>
    </lineage>
</organism>
<accession>A0ACC0YTX9</accession>
<name>A0ACC0YTX9_9ROSI</name>
<keyword evidence="2" id="KW-1185">Reference proteome</keyword>
<evidence type="ECO:0000313" key="1">
    <source>
        <dbReference type="EMBL" id="KAJ0041871.1"/>
    </source>
</evidence>
<protein>
    <submittedName>
        <fullName evidence="1">Uncharacterized protein</fullName>
    </submittedName>
</protein>